<dbReference type="EMBL" id="LT546645">
    <property type="protein sequence ID" value="SAI72199.1"/>
    <property type="molecule type" value="Genomic_DNA"/>
</dbReference>
<organism evidence="1 2">
    <name type="scientific">Bordetella trematum</name>
    <dbReference type="NCBI Taxonomy" id="123899"/>
    <lineage>
        <taxon>Bacteria</taxon>
        <taxon>Pseudomonadati</taxon>
        <taxon>Pseudomonadota</taxon>
        <taxon>Betaproteobacteria</taxon>
        <taxon>Burkholderiales</taxon>
        <taxon>Alcaligenaceae</taxon>
        <taxon>Bordetella</taxon>
    </lineage>
</organism>
<evidence type="ECO:0000313" key="1">
    <source>
        <dbReference type="EMBL" id="SAI72199.1"/>
    </source>
</evidence>
<reference evidence="1 2" key="1">
    <citation type="submission" date="2016-04" db="EMBL/GenBank/DDBJ databases">
        <authorList>
            <consortium name="Pathogen Informatics"/>
        </authorList>
    </citation>
    <scope>NUCLEOTIDE SEQUENCE [LARGE SCALE GENOMIC DNA]</scope>
    <source>
        <strain evidence="1 2">H044680328</strain>
    </source>
</reference>
<dbReference type="AlphaFoldDB" id="A0A157QB99"/>
<proteinExistence type="predicted"/>
<keyword evidence="2" id="KW-1185">Reference proteome</keyword>
<dbReference type="GeneID" id="56591553"/>
<name>A0A157QB99_9BORD</name>
<dbReference type="Proteomes" id="UP000076825">
    <property type="component" value="Chromosome 1"/>
</dbReference>
<gene>
    <name evidence="1" type="ORF">SAMEA3906487_03091</name>
</gene>
<dbReference type="STRING" id="123899.SAMEA3906487_03091"/>
<dbReference type="KEGG" id="btrm:SAMEA390648703091"/>
<dbReference type="RefSeq" id="WP_127070812.1">
    <property type="nucleotide sequence ID" value="NZ_CP016340.1"/>
</dbReference>
<dbReference type="PATRIC" id="fig|123899.6.peg.3085"/>
<accession>A0A157QB99</accession>
<sequence length="83" mass="9167">MSGRLAIGVWPVVRLKGWGALPFRGNKAHYFQRGAESAESGRFVYSTCGLRGADTHQIPVLIPGNFPRCQRCAHSLTHAKRFA</sequence>
<evidence type="ECO:0000313" key="2">
    <source>
        <dbReference type="Proteomes" id="UP000076825"/>
    </source>
</evidence>
<protein>
    <submittedName>
        <fullName evidence="1">Uncharacterized protein</fullName>
    </submittedName>
</protein>